<dbReference type="InterPro" id="IPR005845">
    <property type="entry name" value="A-D-PHexomutase_a/b/a-II"/>
</dbReference>
<dbReference type="InterPro" id="IPR005846">
    <property type="entry name" value="A-D-PHexomutase_a/b/a-III"/>
</dbReference>
<dbReference type="Pfam" id="PF02879">
    <property type="entry name" value="PGM_PMM_II"/>
    <property type="match status" value="1"/>
</dbReference>
<comment type="cofactor">
    <cofactor evidence="1">
        <name>Mg(2+)</name>
        <dbReference type="ChEBI" id="CHEBI:18420"/>
    </cofactor>
</comment>
<dbReference type="NCBIfam" id="TIGR03990">
    <property type="entry name" value="Arch_GlmM"/>
    <property type="match status" value="1"/>
</dbReference>
<evidence type="ECO:0000256" key="4">
    <source>
        <dbReference type="ARBA" id="ARBA00022723"/>
    </source>
</evidence>
<dbReference type="EMBL" id="MWDQ01000150">
    <property type="protein sequence ID" value="OQB71719.1"/>
    <property type="molecule type" value="Genomic_DNA"/>
</dbReference>
<dbReference type="InterPro" id="IPR005841">
    <property type="entry name" value="Alpha-D-phosphohexomutase_SF"/>
</dbReference>
<dbReference type="PRINTS" id="PR00509">
    <property type="entry name" value="PGMPMM"/>
</dbReference>
<sequence>MEQLIVSVSGIRGIYGKDLKEEDALMFGKAFGLWAKGQNIAVARDTRLSGEPLKAAFISGLLWAGKNVSDFGIAATPALTWFTEKTDGFYGSIITASHNPVEYNGIKLINSCGTFLNLKQFESFFNTYKNIEKKKSKKPGVYFFDAHLMDRFFSSLFNFIDVSSIRKKRIKVVVDPVEGVGAIYSKKFLEMLGCDVVMINSTLPGIFSHPPEPVPSHLRHLGEIVKKENADIGFGQDPDCDRLLLVADNGMCVSEDLGFSVLINWILQRKKGPVVVNIATTKLVDDICRDAGVEIFRTMVGEVCVVEKMKEVGASAGGEGNGGVIFPDFHYGRDSFIGMALALEMLAKTGLNLSEIIKKFPQYYFVKKKIKFPSEKISGLYKKLKEKFTDGRIKHLDGIRIDFEDAWLGIRPSGTEPIVRIFVEGKDTKTVNSLIKEVQECINSFYKTV</sequence>
<dbReference type="Gene3D" id="3.30.310.50">
    <property type="entry name" value="Alpha-D-phosphohexomutase, C-terminal domain"/>
    <property type="match status" value="1"/>
</dbReference>
<evidence type="ECO:0000256" key="2">
    <source>
        <dbReference type="ARBA" id="ARBA00010231"/>
    </source>
</evidence>
<comment type="caution">
    <text evidence="11">The sequence shown here is derived from an EMBL/GenBank/DDBJ whole genome shotgun (WGS) entry which is preliminary data.</text>
</comment>
<dbReference type="EC" id="5.4.2.2" evidence="11"/>
<dbReference type="PANTHER" id="PTHR43771:SF1">
    <property type="entry name" value="PHOSPHOMANNOMUTASE"/>
    <property type="match status" value="1"/>
</dbReference>
<evidence type="ECO:0000313" key="11">
    <source>
        <dbReference type="EMBL" id="OQB71719.1"/>
    </source>
</evidence>
<keyword evidence="4" id="KW-0479">Metal-binding</keyword>
<keyword evidence="5" id="KW-0460">Magnesium</keyword>
<dbReference type="InterPro" id="IPR005843">
    <property type="entry name" value="A-D-PHexomutase_C"/>
</dbReference>
<name>A0A1V6C472_UNCT6</name>
<dbReference type="InterPro" id="IPR016055">
    <property type="entry name" value="A-D-PHexomutase_a/b/a-I/II/III"/>
</dbReference>
<feature type="domain" description="Alpha-D-phosphohexomutase alpha/beta/alpha" evidence="9">
    <location>
        <begin position="152"/>
        <end position="250"/>
    </location>
</feature>
<reference evidence="11" key="1">
    <citation type="submission" date="2017-02" db="EMBL/GenBank/DDBJ databases">
        <title>Delving into the versatile metabolic prowess of the omnipresent phylum Bacteroidetes.</title>
        <authorList>
            <person name="Nobu M.K."/>
            <person name="Mei R."/>
            <person name="Narihiro T."/>
            <person name="Kuroda K."/>
            <person name="Liu W.-T."/>
        </authorList>
    </citation>
    <scope>NUCLEOTIDE SEQUENCE</scope>
    <source>
        <strain evidence="11">ADurb.Bin131</strain>
    </source>
</reference>
<dbReference type="SUPFAM" id="SSF55957">
    <property type="entry name" value="Phosphoglucomutase, C-terminal domain"/>
    <property type="match status" value="1"/>
</dbReference>
<dbReference type="AlphaFoldDB" id="A0A1V6C472"/>
<gene>
    <name evidence="11" type="primary">algC_3</name>
    <name evidence="11" type="ORF">BWX89_01640</name>
</gene>
<protein>
    <submittedName>
        <fullName evidence="11">Phosphomannomutase/phosphoglucomutase</fullName>
        <ecNumber evidence="11">5.4.2.2</ecNumber>
    </submittedName>
</protein>
<evidence type="ECO:0000259" key="10">
    <source>
        <dbReference type="Pfam" id="PF02880"/>
    </source>
</evidence>
<keyword evidence="6 11" id="KW-0413">Isomerase</keyword>
<keyword evidence="3" id="KW-0597">Phosphoprotein</keyword>
<dbReference type="InterPro" id="IPR005844">
    <property type="entry name" value="A-D-PHexomutase_a/b/a-I"/>
</dbReference>
<accession>A0A1V6C472</accession>
<organism evidence="11">
    <name type="scientific">candidate division TA06 bacterium ADurb.Bin131</name>
    <dbReference type="NCBI Taxonomy" id="1852827"/>
    <lineage>
        <taxon>Bacteria</taxon>
        <taxon>Bacteria division TA06</taxon>
    </lineage>
</organism>
<evidence type="ECO:0000259" key="8">
    <source>
        <dbReference type="Pfam" id="PF02878"/>
    </source>
</evidence>
<dbReference type="InterPro" id="IPR024086">
    <property type="entry name" value="GlmM_arc-type"/>
</dbReference>
<feature type="domain" description="Alpha-D-phosphohexomutase alpha/beta/alpha" evidence="8">
    <location>
        <begin position="8"/>
        <end position="132"/>
    </location>
</feature>
<dbReference type="Pfam" id="PF00408">
    <property type="entry name" value="PGM_PMM_IV"/>
    <property type="match status" value="1"/>
</dbReference>
<dbReference type="GO" id="GO:0005975">
    <property type="term" value="P:carbohydrate metabolic process"/>
    <property type="evidence" value="ECO:0007669"/>
    <property type="project" value="InterPro"/>
</dbReference>
<dbReference type="SUPFAM" id="SSF53738">
    <property type="entry name" value="Phosphoglucomutase, first 3 domains"/>
    <property type="match status" value="3"/>
</dbReference>
<evidence type="ECO:0000259" key="7">
    <source>
        <dbReference type="Pfam" id="PF00408"/>
    </source>
</evidence>
<evidence type="ECO:0000256" key="6">
    <source>
        <dbReference type="ARBA" id="ARBA00023235"/>
    </source>
</evidence>
<feature type="domain" description="Alpha-D-phosphohexomutase C-terminal" evidence="7">
    <location>
        <begin position="390"/>
        <end position="438"/>
    </location>
</feature>
<evidence type="ECO:0000259" key="9">
    <source>
        <dbReference type="Pfam" id="PF02879"/>
    </source>
</evidence>
<dbReference type="Gene3D" id="3.40.120.10">
    <property type="entry name" value="Alpha-D-Glucose-1,6-Bisphosphate, subunit A, domain 3"/>
    <property type="match status" value="3"/>
</dbReference>
<proteinExistence type="inferred from homology"/>
<dbReference type="GO" id="GO:0004614">
    <property type="term" value="F:phosphoglucomutase activity"/>
    <property type="evidence" value="ECO:0007669"/>
    <property type="project" value="UniProtKB-EC"/>
</dbReference>
<evidence type="ECO:0000256" key="5">
    <source>
        <dbReference type="ARBA" id="ARBA00022842"/>
    </source>
</evidence>
<evidence type="ECO:0000256" key="3">
    <source>
        <dbReference type="ARBA" id="ARBA00022553"/>
    </source>
</evidence>
<evidence type="ECO:0000256" key="1">
    <source>
        <dbReference type="ARBA" id="ARBA00001946"/>
    </source>
</evidence>
<dbReference type="Proteomes" id="UP000485562">
    <property type="component" value="Unassembled WGS sequence"/>
</dbReference>
<dbReference type="Pfam" id="PF02880">
    <property type="entry name" value="PGM_PMM_III"/>
    <property type="match status" value="1"/>
</dbReference>
<dbReference type="GO" id="GO:0046872">
    <property type="term" value="F:metal ion binding"/>
    <property type="evidence" value="ECO:0007669"/>
    <property type="project" value="UniProtKB-KW"/>
</dbReference>
<feature type="domain" description="Alpha-D-phosphohexomutase alpha/beta/alpha" evidence="10">
    <location>
        <begin position="261"/>
        <end position="362"/>
    </location>
</feature>
<dbReference type="InterPro" id="IPR036900">
    <property type="entry name" value="A-D-PHexomutase_C_sf"/>
</dbReference>
<comment type="similarity">
    <text evidence="2">Belongs to the phosphohexose mutase family.</text>
</comment>
<dbReference type="GO" id="GO:0008966">
    <property type="term" value="F:phosphoglucosamine mutase activity"/>
    <property type="evidence" value="ECO:0007669"/>
    <property type="project" value="InterPro"/>
</dbReference>
<dbReference type="PANTHER" id="PTHR43771">
    <property type="entry name" value="PHOSPHOMANNOMUTASE"/>
    <property type="match status" value="1"/>
</dbReference>
<dbReference type="Pfam" id="PF02878">
    <property type="entry name" value="PGM_PMM_I"/>
    <property type="match status" value="1"/>
</dbReference>